<dbReference type="STRING" id="362413.RC62_1728"/>
<dbReference type="PATRIC" id="fig|362413.3.peg.1681"/>
<name>A0A0Q0RPR0_9FLAO</name>
<feature type="compositionally biased region" description="Polar residues" evidence="1">
    <location>
        <begin position="207"/>
        <end position="219"/>
    </location>
</feature>
<organism evidence="2 3">
    <name type="scientific">Flavobacterium aquidurense</name>
    <dbReference type="NCBI Taxonomy" id="362413"/>
    <lineage>
        <taxon>Bacteria</taxon>
        <taxon>Pseudomonadati</taxon>
        <taxon>Bacteroidota</taxon>
        <taxon>Flavobacteriia</taxon>
        <taxon>Flavobacteriales</taxon>
        <taxon>Flavobacteriaceae</taxon>
        <taxon>Flavobacterium</taxon>
    </lineage>
</organism>
<dbReference type="AlphaFoldDB" id="A0A0Q0RPR0"/>
<reference evidence="2 3" key="1">
    <citation type="submission" date="2014-09" db="EMBL/GenBank/DDBJ databases">
        <title>Genome sequence of Flavobacterium aquidurense RC62.</title>
        <authorList>
            <person name="Kim J.F."/>
            <person name="Kwak M.-J."/>
        </authorList>
    </citation>
    <scope>NUCLEOTIDE SEQUENCE [LARGE SCALE GENOMIC DNA]</scope>
    <source>
        <strain evidence="2 3">RC62</strain>
    </source>
</reference>
<evidence type="ECO:0000256" key="1">
    <source>
        <dbReference type="SAM" id="MobiDB-lite"/>
    </source>
</evidence>
<dbReference type="RefSeq" id="WP_055097068.1">
    <property type="nucleotide sequence ID" value="NZ_JRLF01000014.1"/>
</dbReference>
<evidence type="ECO:0000313" key="3">
    <source>
        <dbReference type="Proteomes" id="UP000050443"/>
    </source>
</evidence>
<dbReference type="EMBL" id="JRLF01000014">
    <property type="protein sequence ID" value="KQB38373.1"/>
    <property type="molecule type" value="Genomic_DNA"/>
</dbReference>
<sequence>MFDNFNDFTNYSTFTKDDDLGQYTSYAAYNRDLLRVVDFYGRTPFDWYRNKITGQIIWLDGKAEINHYSNLGHIWGKTFPNNDRILLDGNTKKIYFNNEVIYDFSPKKSFFSTLGIAFSDGSNSQNPGALPRGGRNVTWIDFGGLLEALTTIFAFEVRGNKPKGKGTNGGKPTQEDKVDDFINANDFGANGIKAVKETLDKQKAKENNANSTKSNKNIRTTWYDKSGKEIRTEVKIHDDKKK</sequence>
<gene>
    <name evidence="2" type="ORF">RC62_1728</name>
</gene>
<feature type="region of interest" description="Disordered" evidence="1">
    <location>
        <begin position="199"/>
        <end position="219"/>
    </location>
</feature>
<dbReference type="OrthoDB" id="1348881at2"/>
<dbReference type="Proteomes" id="UP000050443">
    <property type="component" value="Unassembled WGS sequence"/>
</dbReference>
<proteinExistence type="predicted"/>
<comment type="caution">
    <text evidence="2">The sequence shown here is derived from an EMBL/GenBank/DDBJ whole genome shotgun (WGS) entry which is preliminary data.</text>
</comment>
<accession>A0A0Q0RPR0</accession>
<protein>
    <submittedName>
        <fullName evidence="2">Uncharacterized protein</fullName>
    </submittedName>
</protein>
<evidence type="ECO:0000313" key="2">
    <source>
        <dbReference type="EMBL" id="KQB38373.1"/>
    </source>
</evidence>